<sequence length="459" mass="51987">MKNDTLPRRRLLTLSSAGLITTAGCTENVYEGFQPDDGRSETNKVTEGGPRNQPPQDPAVSFKRNQNAITDYRLPFYEGWDSVQYSEHPDTRIASVEVDSTEITVNIGSMKVNRDIEFSAAYLRHDGSVGMTDSVTVSSESDNYESHEITLPVNSRELPREKKGVVKILIEDTAEHSQGYGVLKEHRFIAIPFENSRTSGVRWVNDERLNFNYVGDPISKPDRLYTVRDGFGEQYTRFFVLAHPVRKGRLISGYSNINRDMYHEYQDNKDNLDWFEDRHPGSYIYNADDFEMFTSLTNSFTDSLDANNITSKFDRLQQLAFLVGSMEYQLDRIKDNQVKTLAVAGGDCTEVTTLYLALMNTTAFDNTQGAMIHCELADLGGHAIIGIDEQHLGTPPNPDALTWHYPDDDRLSDGVPDTRYALTELTQPRRIGNFDDEKNKIVAIMDTTNLDVTPQLRDF</sequence>
<dbReference type="AlphaFoldDB" id="A0A1I0QC60"/>
<reference evidence="3" key="1">
    <citation type="submission" date="2016-10" db="EMBL/GenBank/DDBJ databases">
        <authorList>
            <person name="Varghese N."/>
        </authorList>
    </citation>
    <scope>NUCLEOTIDE SEQUENCE [LARGE SCALE GENOMIC DNA]</scope>
    <source>
        <strain evidence="3">CGMCC 1.12284</strain>
    </source>
</reference>
<protein>
    <submittedName>
        <fullName evidence="2">Uncharacterized protein</fullName>
    </submittedName>
</protein>
<accession>A0A1I0QC60</accession>
<dbReference type="EMBL" id="FOIS01000004">
    <property type="protein sequence ID" value="SEW24457.1"/>
    <property type="molecule type" value="Genomic_DNA"/>
</dbReference>
<dbReference type="PROSITE" id="PS51257">
    <property type="entry name" value="PROKAR_LIPOPROTEIN"/>
    <property type="match status" value="1"/>
</dbReference>
<name>A0A1I0QC60_9EURY</name>
<gene>
    <name evidence="2" type="ORF">SAMN05216285_3352</name>
</gene>
<organism evidence="2 3">
    <name type="scientific">Natrinema salifodinae</name>
    <dbReference type="NCBI Taxonomy" id="1202768"/>
    <lineage>
        <taxon>Archaea</taxon>
        <taxon>Methanobacteriati</taxon>
        <taxon>Methanobacteriota</taxon>
        <taxon>Stenosarchaea group</taxon>
        <taxon>Halobacteria</taxon>
        <taxon>Halobacteriales</taxon>
        <taxon>Natrialbaceae</taxon>
        <taxon>Natrinema</taxon>
    </lineage>
</organism>
<evidence type="ECO:0000313" key="3">
    <source>
        <dbReference type="Proteomes" id="UP000183275"/>
    </source>
</evidence>
<keyword evidence="3" id="KW-1185">Reference proteome</keyword>
<dbReference type="RefSeq" id="WP_143067725.1">
    <property type="nucleotide sequence ID" value="NZ_FOIS01000004.1"/>
</dbReference>
<proteinExistence type="predicted"/>
<feature type="region of interest" description="Disordered" evidence="1">
    <location>
        <begin position="29"/>
        <end position="61"/>
    </location>
</feature>
<evidence type="ECO:0000313" key="2">
    <source>
        <dbReference type="EMBL" id="SEW24457.1"/>
    </source>
</evidence>
<evidence type="ECO:0000256" key="1">
    <source>
        <dbReference type="SAM" id="MobiDB-lite"/>
    </source>
</evidence>
<dbReference type="Proteomes" id="UP000183275">
    <property type="component" value="Unassembled WGS sequence"/>
</dbReference>